<protein>
    <submittedName>
        <fullName evidence="1">GH17855</fullName>
    </submittedName>
</protein>
<dbReference type="InParanoid" id="B4JX01"/>
<name>B4JX01_DROGR</name>
<dbReference type="EMBL" id="CH916376">
    <property type="protein sequence ID" value="EDV95277.1"/>
    <property type="molecule type" value="Genomic_DNA"/>
</dbReference>
<dbReference type="Proteomes" id="UP000001070">
    <property type="component" value="Unassembled WGS sequence"/>
</dbReference>
<sequence>MALTLSTDSCVSVDSVPQLDVDVDIELSSAFVKNAFVNAAAASSLYQFVAQSYAGHRMTNDP</sequence>
<proteinExistence type="predicted"/>
<evidence type="ECO:0000313" key="2">
    <source>
        <dbReference type="Proteomes" id="UP000001070"/>
    </source>
</evidence>
<gene>
    <name evidence="1" type="primary">Dgri\GH17855</name>
    <name evidence="1" type="ORF">Dgri_GH17855</name>
</gene>
<organism evidence="2">
    <name type="scientific">Drosophila grimshawi</name>
    <name type="common">Hawaiian fruit fly</name>
    <name type="synonym">Idiomyia grimshawi</name>
    <dbReference type="NCBI Taxonomy" id="7222"/>
    <lineage>
        <taxon>Eukaryota</taxon>
        <taxon>Metazoa</taxon>
        <taxon>Ecdysozoa</taxon>
        <taxon>Arthropoda</taxon>
        <taxon>Hexapoda</taxon>
        <taxon>Insecta</taxon>
        <taxon>Pterygota</taxon>
        <taxon>Neoptera</taxon>
        <taxon>Endopterygota</taxon>
        <taxon>Diptera</taxon>
        <taxon>Brachycera</taxon>
        <taxon>Muscomorpha</taxon>
        <taxon>Ephydroidea</taxon>
        <taxon>Drosophilidae</taxon>
        <taxon>Drosophila</taxon>
        <taxon>Hawaiian Drosophila</taxon>
    </lineage>
</organism>
<dbReference type="HOGENOM" id="CLU_2906399_0_0_1"/>
<dbReference type="AlphaFoldDB" id="B4JX01"/>
<evidence type="ECO:0000313" key="1">
    <source>
        <dbReference type="EMBL" id="EDV95277.1"/>
    </source>
</evidence>
<reference evidence="1 2" key="1">
    <citation type="journal article" date="2007" name="Nature">
        <title>Evolution of genes and genomes on the Drosophila phylogeny.</title>
        <authorList>
            <consortium name="Drosophila 12 Genomes Consortium"/>
            <person name="Clark A.G."/>
            <person name="Eisen M.B."/>
            <person name="Smith D.R."/>
            <person name="Bergman C.M."/>
            <person name="Oliver B."/>
            <person name="Markow T.A."/>
            <person name="Kaufman T.C."/>
            <person name="Kellis M."/>
            <person name="Gelbart W."/>
            <person name="Iyer V.N."/>
            <person name="Pollard D.A."/>
            <person name="Sackton T.B."/>
            <person name="Larracuente A.M."/>
            <person name="Singh N.D."/>
            <person name="Abad J.P."/>
            <person name="Abt D.N."/>
            <person name="Adryan B."/>
            <person name="Aguade M."/>
            <person name="Akashi H."/>
            <person name="Anderson W.W."/>
            <person name="Aquadro C.F."/>
            <person name="Ardell D.H."/>
            <person name="Arguello R."/>
            <person name="Artieri C.G."/>
            <person name="Barbash D.A."/>
            <person name="Barker D."/>
            <person name="Barsanti P."/>
            <person name="Batterham P."/>
            <person name="Batzoglou S."/>
            <person name="Begun D."/>
            <person name="Bhutkar A."/>
            <person name="Blanco E."/>
            <person name="Bosak S.A."/>
            <person name="Bradley R.K."/>
            <person name="Brand A.D."/>
            <person name="Brent M.R."/>
            <person name="Brooks A.N."/>
            <person name="Brown R.H."/>
            <person name="Butlin R.K."/>
            <person name="Caggese C."/>
            <person name="Calvi B.R."/>
            <person name="Bernardo de Carvalho A."/>
            <person name="Caspi A."/>
            <person name="Castrezana S."/>
            <person name="Celniker S.E."/>
            <person name="Chang J.L."/>
            <person name="Chapple C."/>
            <person name="Chatterji S."/>
            <person name="Chinwalla A."/>
            <person name="Civetta A."/>
            <person name="Clifton S.W."/>
            <person name="Comeron J.M."/>
            <person name="Costello J.C."/>
            <person name="Coyne J.A."/>
            <person name="Daub J."/>
            <person name="David R.G."/>
            <person name="Delcher A.L."/>
            <person name="Delehaunty K."/>
            <person name="Do C.B."/>
            <person name="Ebling H."/>
            <person name="Edwards K."/>
            <person name="Eickbush T."/>
            <person name="Evans J.D."/>
            <person name="Filipski A."/>
            <person name="Findeiss S."/>
            <person name="Freyhult E."/>
            <person name="Fulton L."/>
            <person name="Fulton R."/>
            <person name="Garcia A.C."/>
            <person name="Gardiner A."/>
            <person name="Garfield D.A."/>
            <person name="Garvin B.E."/>
            <person name="Gibson G."/>
            <person name="Gilbert D."/>
            <person name="Gnerre S."/>
            <person name="Godfrey J."/>
            <person name="Good R."/>
            <person name="Gotea V."/>
            <person name="Gravely B."/>
            <person name="Greenberg A.J."/>
            <person name="Griffiths-Jones S."/>
            <person name="Gross S."/>
            <person name="Guigo R."/>
            <person name="Gustafson E.A."/>
            <person name="Haerty W."/>
            <person name="Hahn M.W."/>
            <person name="Halligan D.L."/>
            <person name="Halpern A.L."/>
            <person name="Halter G.M."/>
            <person name="Han M.V."/>
            <person name="Heger A."/>
            <person name="Hillier L."/>
            <person name="Hinrichs A.S."/>
            <person name="Holmes I."/>
            <person name="Hoskins R.A."/>
            <person name="Hubisz M.J."/>
            <person name="Hultmark D."/>
            <person name="Huntley M.A."/>
            <person name="Jaffe D.B."/>
            <person name="Jagadeeshan S."/>
            <person name="Jeck W.R."/>
            <person name="Johnson J."/>
            <person name="Jones C.D."/>
            <person name="Jordan W.C."/>
            <person name="Karpen G.H."/>
            <person name="Kataoka E."/>
            <person name="Keightley P.D."/>
            <person name="Kheradpour P."/>
            <person name="Kirkness E.F."/>
            <person name="Koerich L.B."/>
            <person name="Kristiansen K."/>
            <person name="Kudrna D."/>
            <person name="Kulathinal R.J."/>
            <person name="Kumar S."/>
            <person name="Kwok R."/>
            <person name="Lander E."/>
            <person name="Langley C.H."/>
            <person name="Lapoint R."/>
            <person name="Lazzaro B.P."/>
            <person name="Lee S.J."/>
            <person name="Levesque L."/>
            <person name="Li R."/>
            <person name="Lin C.F."/>
            <person name="Lin M.F."/>
            <person name="Lindblad-Toh K."/>
            <person name="Llopart A."/>
            <person name="Long M."/>
            <person name="Low L."/>
            <person name="Lozovsky E."/>
            <person name="Lu J."/>
            <person name="Luo M."/>
            <person name="Machado C.A."/>
            <person name="Makalowski W."/>
            <person name="Marzo M."/>
            <person name="Matsuda M."/>
            <person name="Matzkin L."/>
            <person name="McAllister B."/>
            <person name="McBride C.S."/>
            <person name="McKernan B."/>
            <person name="McKernan K."/>
            <person name="Mendez-Lago M."/>
            <person name="Minx P."/>
            <person name="Mollenhauer M.U."/>
            <person name="Montooth K."/>
            <person name="Mount S.M."/>
            <person name="Mu X."/>
            <person name="Myers E."/>
            <person name="Negre B."/>
            <person name="Newfeld S."/>
            <person name="Nielsen R."/>
            <person name="Noor M.A."/>
            <person name="O'Grady P."/>
            <person name="Pachter L."/>
            <person name="Papaceit M."/>
            <person name="Parisi M.J."/>
            <person name="Parisi M."/>
            <person name="Parts L."/>
            <person name="Pedersen J.S."/>
            <person name="Pesole G."/>
            <person name="Phillippy A.M."/>
            <person name="Ponting C.P."/>
            <person name="Pop M."/>
            <person name="Porcelli D."/>
            <person name="Powell J.R."/>
            <person name="Prohaska S."/>
            <person name="Pruitt K."/>
            <person name="Puig M."/>
            <person name="Quesneville H."/>
            <person name="Ram K.R."/>
            <person name="Rand D."/>
            <person name="Rasmussen M.D."/>
            <person name="Reed L.K."/>
            <person name="Reenan R."/>
            <person name="Reily A."/>
            <person name="Remington K.A."/>
            <person name="Rieger T.T."/>
            <person name="Ritchie M.G."/>
            <person name="Robin C."/>
            <person name="Rogers Y.H."/>
            <person name="Rohde C."/>
            <person name="Rozas J."/>
            <person name="Rubenfield M.J."/>
            <person name="Ruiz A."/>
            <person name="Russo S."/>
            <person name="Salzberg S.L."/>
            <person name="Sanchez-Gracia A."/>
            <person name="Saranga D.J."/>
            <person name="Sato H."/>
            <person name="Schaeffer S.W."/>
            <person name="Schatz M.C."/>
            <person name="Schlenke T."/>
            <person name="Schwartz R."/>
            <person name="Segarra C."/>
            <person name="Singh R.S."/>
            <person name="Sirot L."/>
            <person name="Sirota M."/>
            <person name="Sisneros N.B."/>
            <person name="Smith C.D."/>
            <person name="Smith T.F."/>
            <person name="Spieth J."/>
            <person name="Stage D.E."/>
            <person name="Stark A."/>
            <person name="Stephan W."/>
            <person name="Strausberg R.L."/>
            <person name="Strempel S."/>
            <person name="Sturgill D."/>
            <person name="Sutton G."/>
            <person name="Sutton G.G."/>
            <person name="Tao W."/>
            <person name="Teichmann S."/>
            <person name="Tobari Y.N."/>
            <person name="Tomimura Y."/>
            <person name="Tsolas J.M."/>
            <person name="Valente V.L."/>
            <person name="Venter E."/>
            <person name="Venter J.C."/>
            <person name="Vicario S."/>
            <person name="Vieira F.G."/>
            <person name="Vilella A.J."/>
            <person name="Villasante A."/>
            <person name="Walenz B."/>
            <person name="Wang J."/>
            <person name="Wasserman M."/>
            <person name="Watts T."/>
            <person name="Wilson D."/>
            <person name="Wilson R.K."/>
            <person name="Wing R.A."/>
            <person name="Wolfner M.F."/>
            <person name="Wong A."/>
            <person name="Wong G.K."/>
            <person name="Wu C.I."/>
            <person name="Wu G."/>
            <person name="Yamamoto D."/>
            <person name="Yang H.P."/>
            <person name="Yang S.P."/>
            <person name="Yorke J.A."/>
            <person name="Yoshida K."/>
            <person name="Zdobnov E."/>
            <person name="Zhang P."/>
            <person name="Zhang Y."/>
            <person name="Zimin A.V."/>
            <person name="Baldwin J."/>
            <person name="Abdouelleil A."/>
            <person name="Abdulkadir J."/>
            <person name="Abebe A."/>
            <person name="Abera B."/>
            <person name="Abreu J."/>
            <person name="Acer S.C."/>
            <person name="Aftuck L."/>
            <person name="Alexander A."/>
            <person name="An P."/>
            <person name="Anderson E."/>
            <person name="Anderson S."/>
            <person name="Arachi H."/>
            <person name="Azer M."/>
            <person name="Bachantsang P."/>
            <person name="Barry A."/>
            <person name="Bayul T."/>
            <person name="Berlin A."/>
            <person name="Bessette D."/>
            <person name="Bloom T."/>
            <person name="Blye J."/>
            <person name="Boguslavskiy L."/>
            <person name="Bonnet C."/>
            <person name="Boukhgalter B."/>
            <person name="Bourzgui I."/>
            <person name="Brown A."/>
            <person name="Cahill P."/>
            <person name="Channer S."/>
            <person name="Cheshatsang Y."/>
            <person name="Chuda L."/>
            <person name="Citroen M."/>
            <person name="Collymore A."/>
            <person name="Cooke P."/>
            <person name="Costello M."/>
            <person name="D'Aco K."/>
            <person name="Daza R."/>
            <person name="De Haan G."/>
            <person name="DeGray S."/>
            <person name="DeMaso C."/>
            <person name="Dhargay N."/>
            <person name="Dooley K."/>
            <person name="Dooley E."/>
            <person name="Doricent M."/>
            <person name="Dorje P."/>
            <person name="Dorjee K."/>
            <person name="Dupes A."/>
            <person name="Elong R."/>
            <person name="Falk J."/>
            <person name="Farina A."/>
            <person name="Faro S."/>
            <person name="Ferguson D."/>
            <person name="Fisher S."/>
            <person name="Foley C.D."/>
            <person name="Franke A."/>
            <person name="Friedrich D."/>
            <person name="Gadbois L."/>
            <person name="Gearin G."/>
            <person name="Gearin C.R."/>
            <person name="Giannoukos G."/>
            <person name="Goode T."/>
            <person name="Graham J."/>
            <person name="Grandbois E."/>
            <person name="Grewal S."/>
            <person name="Gyaltsen K."/>
            <person name="Hafez N."/>
            <person name="Hagos B."/>
            <person name="Hall J."/>
            <person name="Henson C."/>
            <person name="Hollinger A."/>
            <person name="Honan T."/>
            <person name="Huard M.D."/>
            <person name="Hughes L."/>
            <person name="Hurhula B."/>
            <person name="Husby M.E."/>
            <person name="Kamat A."/>
            <person name="Kanga B."/>
            <person name="Kashin S."/>
            <person name="Khazanovich D."/>
            <person name="Kisner P."/>
            <person name="Lance K."/>
            <person name="Lara M."/>
            <person name="Lee W."/>
            <person name="Lennon N."/>
            <person name="Letendre F."/>
            <person name="LeVine R."/>
            <person name="Lipovsky A."/>
            <person name="Liu X."/>
            <person name="Liu J."/>
            <person name="Liu S."/>
            <person name="Lokyitsang T."/>
            <person name="Lokyitsang Y."/>
            <person name="Lubonja R."/>
            <person name="Lui A."/>
            <person name="MacDonald P."/>
            <person name="Magnisalis V."/>
            <person name="Maru K."/>
            <person name="Matthews C."/>
            <person name="McCusker W."/>
            <person name="McDonough S."/>
            <person name="Mehta T."/>
            <person name="Meldrim J."/>
            <person name="Meneus L."/>
            <person name="Mihai O."/>
            <person name="Mihalev A."/>
            <person name="Mihova T."/>
            <person name="Mittelman R."/>
            <person name="Mlenga V."/>
            <person name="Montmayeur A."/>
            <person name="Mulrain L."/>
            <person name="Navidi A."/>
            <person name="Naylor J."/>
            <person name="Negash T."/>
            <person name="Nguyen T."/>
            <person name="Nguyen N."/>
            <person name="Nicol R."/>
            <person name="Norbu C."/>
            <person name="Norbu N."/>
            <person name="Novod N."/>
            <person name="O'Neill B."/>
            <person name="Osman S."/>
            <person name="Markiewicz E."/>
            <person name="Oyono O.L."/>
            <person name="Patti C."/>
            <person name="Phunkhang P."/>
            <person name="Pierre F."/>
            <person name="Priest M."/>
            <person name="Raghuraman S."/>
            <person name="Rege F."/>
            <person name="Reyes R."/>
            <person name="Rise C."/>
            <person name="Rogov P."/>
            <person name="Ross K."/>
            <person name="Ryan E."/>
            <person name="Settipalli S."/>
            <person name="Shea T."/>
            <person name="Sherpa N."/>
            <person name="Shi L."/>
            <person name="Shih D."/>
            <person name="Sparrow T."/>
            <person name="Spaulding J."/>
            <person name="Stalker J."/>
            <person name="Stange-Thomann N."/>
            <person name="Stavropoulos S."/>
            <person name="Stone C."/>
            <person name="Strader C."/>
            <person name="Tesfaye S."/>
            <person name="Thomson T."/>
            <person name="Thoulutsang Y."/>
            <person name="Thoulutsang D."/>
            <person name="Topham K."/>
            <person name="Topping I."/>
            <person name="Tsamla T."/>
            <person name="Vassiliev H."/>
            <person name="Vo A."/>
            <person name="Wangchuk T."/>
            <person name="Wangdi T."/>
            <person name="Weiand M."/>
            <person name="Wilkinson J."/>
            <person name="Wilson A."/>
            <person name="Yadav S."/>
            <person name="Young G."/>
            <person name="Yu Q."/>
            <person name="Zembek L."/>
            <person name="Zhong D."/>
            <person name="Zimmer A."/>
            <person name="Zwirko Z."/>
            <person name="Jaffe D.B."/>
            <person name="Alvarez P."/>
            <person name="Brockman W."/>
            <person name="Butler J."/>
            <person name="Chin C."/>
            <person name="Gnerre S."/>
            <person name="Grabherr M."/>
            <person name="Kleber M."/>
            <person name="Mauceli E."/>
            <person name="MacCallum I."/>
        </authorList>
    </citation>
    <scope>NUCLEOTIDE SEQUENCE [LARGE SCALE GENOMIC DNA]</scope>
    <source>
        <strain evidence="2">Tucson 15287-2541.00</strain>
    </source>
</reference>
<keyword evidence="2" id="KW-1185">Reference proteome</keyword>
<accession>B4JX01</accession>